<keyword evidence="1" id="KW-1133">Transmembrane helix</keyword>
<accession>A0A2S2PVJ6</accession>
<proteinExistence type="predicted"/>
<dbReference type="AlphaFoldDB" id="A0A2S2PVJ6"/>
<dbReference type="EMBL" id="GGMS01000355">
    <property type="protein sequence ID" value="MBY69558.1"/>
    <property type="molecule type" value="Transcribed_RNA"/>
</dbReference>
<organism evidence="2">
    <name type="scientific">Sipha flava</name>
    <name type="common">yellow sugarcane aphid</name>
    <dbReference type="NCBI Taxonomy" id="143950"/>
    <lineage>
        <taxon>Eukaryota</taxon>
        <taxon>Metazoa</taxon>
        <taxon>Ecdysozoa</taxon>
        <taxon>Arthropoda</taxon>
        <taxon>Hexapoda</taxon>
        <taxon>Insecta</taxon>
        <taxon>Pterygota</taxon>
        <taxon>Neoptera</taxon>
        <taxon>Paraneoptera</taxon>
        <taxon>Hemiptera</taxon>
        <taxon>Sternorrhyncha</taxon>
        <taxon>Aphidomorpha</taxon>
        <taxon>Aphidoidea</taxon>
        <taxon>Aphididae</taxon>
        <taxon>Sipha</taxon>
    </lineage>
</organism>
<evidence type="ECO:0000313" key="2">
    <source>
        <dbReference type="EMBL" id="MBY69558.1"/>
    </source>
</evidence>
<protein>
    <submittedName>
        <fullName evidence="2">Uncharacterized protein</fullName>
    </submittedName>
</protein>
<keyword evidence="1" id="KW-0472">Membrane</keyword>
<keyword evidence="1" id="KW-0812">Transmembrane</keyword>
<evidence type="ECO:0000256" key="1">
    <source>
        <dbReference type="SAM" id="Phobius"/>
    </source>
</evidence>
<feature type="transmembrane region" description="Helical" evidence="1">
    <location>
        <begin position="50"/>
        <end position="69"/>
    </location>
</feature>
<gene>
    <name evidence="2" type="ORF">g.97028</name>
</gene>
<reference evidence="2" key="1">
    <citation type="submission" date="2018-04" db="EMBL/GenBank/DDBJ databases">
        <title>Transcriptome assembly of Sipha flava.</title>
        <authorList>
            <person name="Scully E.D."/>
            <person name="Geib S.M."/>
            <person name="Palmer N.A."/>
            <person name="Koch K."/>
            <person name="Bradshaw J."/>
            <person name="Heng-Moss T."/>
            <person name="Sarath G."/>
        </authorList>
    </citation>
    <scope>NUCLEOTIDE SEQUENCE</scope>
</reference>
<feature type="transmembrane region" description="Helical" evidence="1">
    <location>
        <begin position="6"/>
        <end position="29"/>
    </location>
</feature>
<sequence length="121" mass="13500">MITYIYIHLIYVIICVGIYVVVCYNINTVMTAPSTFRLTSLFALLRPPRVGFFFVFCFRTVIIVASHGIHFNRSFSIAAAVGGKIGSFVQITRTEQRSIIVTVHCLISLPVGQCILALRIS</sequence>
<name>A0A2S2PVJ6_9HEMI</name>
<feature type="transmembrane region" description="Helical" evidence="1">
    <location>
        <begin position="99"/>
        <end position="120"/>
    </location>
</feature>